<reference evidence="2" key="1">
    <citation type="journal article" date="2013" name="PLoS Genet.">
        <title>The genome of Spraguea lophii and the basis of host-microsporidian interactions.</title>
        <authorList>
            <person name="Campbell S.E."/>
            <person name="Williams T.A."/>
            <person name="Yousuf A."/>
            <person name="Soanes D.M."/>
            <person name="Paszkiewicz K.H."/>
            <person name="Williams B.A.P."/>
        </authorList>
    </citation>
    <scope>NUCLEOTIDE SEQUENCE [LARGE SCALE GENOMIC DNA]</scope>
    <source>
        <strain evidence="2">42_110</strain>
    </source>
</reference>
<sequence length="105" mass="12062">VYIDIVESDDEESMSLKLKNNKEKQDSTITTNENTIVDIEKDQLDDNNCCNSFIEKLFLEYSVDYDCNNLGSNLILSLILSAYIIEKCIRSAITRTIMIVKCIIR</sequence>
<feature type="non-terminal residue" evidence="1">
    <location>
        <position position="1"/>
    </location>
</feature>
<keyword evidence="2" id="KW-1185">Reference proteome</keyword>
<dbReference type="AlphaFoldDB" id="S7WAB7"/>
<protein>
    <submittedName>
        <fullName evidence="1">Uncharacterized protein</fullName>
    </submittedName>
</protein>
<dbReference type="Proteomes" id="UP000014978">
    <property type="component" value="Unassembled WGS sequence"/>
</dbReference>
<evidence type="ECO:0000313" key="1">
    <source>
        <dbReference type="EMBL" id="EPR79895.1"/>
    </source>
</evidence>
<evidence type="ECO:0000313" key="2">
    <source>
        <dbReference type="Proteomes" id="UP000014978"/>
    </source>
</evidence>
<name>S7WAB7_SPRLO</name>
<dbReference type="InParanoid" id="S7WAB7"/>
<dbReference type="HOGENOM" id="CLU_2243081_0_0_1"/>
<accession>S7WAB7</accession>
<comment type="caution">
    <text evidence="1">The sequence shown here is derived from an EMBL/GenBank/DDBJ whole genome shotgun (WGS) entry which is preliminary data.</text>
</comment>
<organism evidence="1 2">
    <name type="scientific">Spraguea lophii (strain 42_110)</name>
    <name type="common">Microsporidian parasite</name>
    <dbReference type="NCBI Taxonomy" id="1358809"/>
    <lineage>
        <taxon>Eukaryota</taxon>
        <taxon>Fungi</taxon>
        <taxon>Fungi incertae sedis</taxon>
        <taxon>Microsporidia</taxon>
        <taxon>Spragueidae</taxon>
        <taxon>Spraguea</taxon>
    </lineage>
</organism>
<gene>
    <name evidence="1" type="ORF">SLOPH_518</name>
</gene>
<dbReference type="EMBL" id="ATCN01000079">
    <property type="protein sequence ID" value="EPR79895.1"/>
    <property type="molecule type" value="Genomic_DNA"/>
</dbReference>
<dbReference type="VEuPathDB" id="MicrosporidiaDB:SLOPH_518"/>
<proteinExistence type="predicted"/>